<evidence type="ECO:0000256" key="1">
    <source>
        <dbReference type="ARBA" id="ARBA00004651"/>
    </source>
</evidence>
<sequence>MTASDLSTSPRAIWRLAWPQMLMMYLVFIMGLITVWVAGQISADVQAALGMVTQCTLLLMVVVMAMSSGALAAVSQSLGAQRPERARRYVGVTVLGSFGLGFVMAAAGWLLADPILRLLNIPERILPLARDFWDVIMLTLPAQYVYAATGVMFRATRQVIPPLQVAALLCVLTLAGCLGFGLGWFGLPACGAQGILWTNFAAQLAGALCNCLLLRRSGYLRRSAVPDCRWLRVGLPYLLRVALPAGAAQIVWQSGYLVLFVLVASVPVDSIAALAGLTAGLRVEGILFLPGMAFNMTAGVLVGNCLGAGNPQRAGRIALNLTGIAAAAMSLIALGLWPFRQDIAALMAQDPATQAQIVNYLVFNLISTPFSIASTVMGGVMNGAGATRYNLFIFGGGLWCVRLPLGWLLGHQLWGTATGIFAAMLISQIVQALCMLHVVLHRDWTRFAMQAHKFHPQGARPAAATKG</sequence>
<feature type="transmembrane region" description="Helical" evidence="10">
    <location>
        <begin position="193"/>
        <end position="214"/>
    </location>
</feature>
<feature type="transmembrane region" description="Helical" evidence="10">
    <location>
        <begin position="256"/>
        <end position="279"/>
    </location>
</feature>
<dbReference type="GO" id="GO:0005886">
    <property type="term" value="C:plasma membrane"/>
    <property type="evidence" value="ECO:0007669"/>
    <property type="project" value="UniProtKB-SubCell"/>
</dbReference>
<feature type="transmembrane region" description="Helical" evidence="10">
    <location>
        <begin position="389"/>
        <end position="408"/>
    </location>
</feature>
<evidence type="ECO:0000256" key="3">
    <source>
        <dbReference type="ARBA" id="ARBA00022449"/>
    </source>
</evidence>
<evidence type="ECO:0000256" key="10">
    <source>
        <dbReference type="SAM" id="Phobius"/>
    </source>
</evidence>
<feature type="transmembrane region" description="Helical" evidence="10">
    <location>
        <begin position="318"/>
        <end position="337"/>
    </location>
</feature>
<dbReference type="CDD" id="cd13137">
    <property type="entry name" value="MATE_NorM_like"/>
    <property type="match status" value="1"/>
</dbReference>
<feature type="transmembrane region" description="Helical" evidence="10">
    <location>
        <begin position="21"/>
        <end position="39"/>
    </location>
</feature>
<comment type="caution">
    <text evidence="11">The sequence shown here is derived from an EMBL/GenBank/DDBJ whole genome shotgun (WGS) entry which is preliminary data.</text>
</comment>
<evidence type="ECO:0000313" key="11">
    <source>
        <dbReference type="EMBL" id="HJA78673.1"/>
    </source>
</evidence>
<evidence type="ECO:0000256" key="9">
    <source>
        <dbReference type="ARBA" id="ARBA00031636"/>
    </source>
</evidence>
<keyword evidence="7" id="KW-0406">Ion transport</keyword>
<dbReference type="GO" id="GO:0006811">
    <property type="term" value="P:monoatomic ion transport"/>
    <property type="evidence" value="ECO:0007669"/>
    <property type="project" value="UniProtKB-KW"/>
</dbReference>
<dbReference type="InterPro" id="IPR048279">
    <property type="entry name" value="MdtK-like"/>
</dbReference>
<accession>A0A9D2KQ66</accession>
<feature type="transmembrane region" description="Helical" evidence="10">
    <location>
        <begin position="132"/>
        <end position="153"/>
    </location>
</feature>
<organism evidence="11 12">
    <name type="scientific">Candidatus Desulfovibrio intestinavium</name>
    <dbReference type="NCBI Taxonomy" id="2838534"/>
    <lineage>
        <taxon>Bacteria</taxon>
        <taxon>Pseudomonadati</taxon>
        <taxon>Thermodesulfobacteriota</taxon>
        <taxon>Desulfovibrionia</taxon>
        <taxon>Desulfovibrionales</taxon>
        <taxon>Desulfovibrionaceae</taxon>
        <taxon>Desulfovibrio</taxon>
    </lineage>
</organism>
<feature type="transmembrane region" description="Helical" evidence="10">
    <location>
        <begin position="51"/>
        <end position="74"/>
    </location>
</feature>
<dbReference type="NCBIfam" id="TIGR00797">
    <property type="entry name" value="matE"/>
    <property type="match status" value="1"/>
</dbReference>
<feature type="transmembrane region" description="Helical" evidence="10">
    <location>
        <begin position="357"/>
        <end position="377"/>
    </location>
</feature>
<evidence type="ECO:0000256" key="8">
    <source>
        <dbReference type="ARBA" id="ARBA00023136"/>
    </source>
</evidence>
<evidence type="ECO:0000256" key="6">
    <source>
        <dbReference type="ARBA" id="ARBA00022989"/>
    </source>
</evidence>
<dbReference type="InterPro" id="IPR002528">
    <property type="entry name" value="MATE_fam"/>
</dbReference>
<reference evidence="11" key="2">
    <citation type="submission" date="2021-04" db="EMBL/GenBank/DDBJ databases">
        <authorList>
            <person name="Gilroy R."/>
        </authorList>
    </citation>
    <scope>NUCLEOTIDE SEQUENCE</scope>
    <source>
        <strain evidence="11">5032</strain>
    </source>
</reference>
<comment type="subcellular location">
    <subcellularLocation>
        <location evidence="1">Cell membrane</location>
        <topology evidence="1">Multi-pass membrane protein</topology>
    </subcellularLocation>
</comment>
<evidence type="ECO:0000256" key="2">
    <source>
        <dbReference type="ARBA" id="ARBA00022448"/>
    </source>
</evidence>
<evidence type="ECO:0000313" key="12">
    <source>
        <dbReference type="Proteomes" id="UP000823821"/>
    </source>
</evidence>
<dbReference type="GO" id="GO:0015297">
    <property type="term" value="F:antiporter activity"/>
    <property type="evidence" value="ECO:0007669"/>
    <property type="project" value="UniProtKB-KW"/>
</dbReference>
<name>A0A9D2KQ66_9BACT</name>
<evidence type="ECO:0000256" key="4">
    <source>
        <dbReference type="ARBA" id="ARBA00022475"/>
    </source>
</evidence>
<dbReference type="Pfam" id="PF01554">
    <property type="entry name" value="MatE"/>
    <property type="match status" value="2"/>
</dbReference>
<dbReference type="InterPro" id="IPR050222">
    <property type="entry name" value="MATE_MdtK"/>
</dbReference>
<dbReference type="EMBL" id="DWZD01000024">
    <property type="protein sequence ID" value="HJA78673.1"/>
    <property type="molecule type" value="Genomic_DNA"/>
</dbReference>
<keyword evidence="8 10" id="KW-0472">Membrane</keyword>
<dbReference type="GO" id="GO:0042910">
    <property type="term" value="F:xenobiotic transmembrane transporter activity"/>
    <property type="evidence" value="ECO:0007669"/>
    <property type="project" value="InterPro"/>
</dbReference>
<keyword evidence="6 10" id="KW-1133">Transmembrane helix</keyword>
<dbReference type="PANTHER" id="PTHR43298">
    <property type="entry name" value="MULTIDRUG RESISTANCE PROTEIN NORM-RELATED"/>
    <property type="match status" value="1"/>
</dbReference>
<evidence type="ECO:0000256" key="7">
    <source>
        <dbReference type="ARBA" id="ARBA00023065"/>
    </source>
</evidence>
<keyword evidence="5 10" id="KW-0812">Transmembrane</keyword>
<dbReference type="AlphaFoldDB" id="A0A9D2KQ66"/>
<keyword evidence="3" id="KW-0050">Antiport</keyword>
<proteinExistence type="predicted"/>
<feature type="transmembrane region" description="Helical" evidence="10">
    <location>
        <begin position="285"/>
        <end position="306"/>
    </location>
</feature>
<dbReference type="PANTHER" id="PTHR43298:SF2">
    <property type="entry name" value="FMN_FAD EXPORTER YEEO-RELATED"/>
    <property type="match status" value="1"/>
</dbReference>
<dbReference type="Proteomes" id="UP000823821">
    <property type="component" value="Unassembled WGS sequence"/>
</dbReference>
<reference evidence="11" key="1">
    <citation type="journal article" date="2021" name="PeerJ">
        <title>Extensive microbial diversity within the chicken gut microbiome revealed by metagenomics and culture.</title>
        <authorList>
            <person name="Gilroy R."/>
            <person name="Ravi A."/>
            <person name="Getino M."/>
            <person name="Pursley I."/>
            <person name="Horton D.L."/>
            <person name="Alikhan N.F."/>
            <person name="Baker D."/>
            <person name="Gharbi K."/>
            <person name="Hall N."/>
            <person name="Watson M."/>
            <person name="Adriaenssens E.M."/>
            <person name="Foster-Nyarko E."/>
            <person name="Jarju S."/>
            <person name="Secka A."/>
            <person name="Antonio M."/>
            <person name="Oren A."/>
            <person name="Chaudhuri R.R."/>
            <person name="La Ragione R."/>
            <person name="Hildebrand F."/>
            <person name="Pallen M.J."/>
        </authorList>
    </citation>
    <scope>NUCLEOTIDE SEQUENCE</scope>
    <source>
        <strain evidence="11">5032</strain>
    </source>
</reference>
<feature type="transmembrane region" description="Helical" evidence="10">
    <location>
        <begin position="86"/>
        <end position="112"/>
    </location>
</feature>
<protein>
    <recommendedName>
        <fullName evidence="9">Multidrug-efflux transporter</fullName>
    </recommendedName>
</protein>
<gene>
    <name evidence="11" type="ORF">H9784_03740</name>
</gene>
<feature type="transmembrane region" description="Helical" evidence="10">
    <location>
        <begin position="420"/>
        <end position="440"/>
    </location>
</feature>
<evidence type="ECO:0000256" key="5">
    <source>
        <dbReference type="ARBA" id="ARBA00022692"/>
    </source>
</evidence>
<dbReference type="PIRSF" id="PIRSF006603">
    <property type="entry name" value="DinF"/>
    <property type="match status" value="1"/>
</dbReference>
<keyword evidence="4" id="KW-1003">Cell membrane</keyword>
<keyword evidence="2" id="KW-0813">Transport</keyword>
<feature type="transmembrane region" description="Helical" evidence="10">
    <location>
        <begin position="165"/>
        <end position="187"/>
    </location>
</feature>